<dbReference type="Pfam" id="PF08334">
    <property type="entry name" value="T2SSG"/>
    <property type="match status" value="1"/>
</dbReference>
<dbReference type="EMBL" id="MAYW01000064">
    <property type="protein sequence ID" value="ODS32403.1"/>
    <property type="molecule type" value="Genomic_DNA"/>
</dbReference>
<dbReference type="NCBIfam" id="TIGR02532">
    <property type="entry name" value="IV_pilin_GFxxxE"/>
    <property type="match status" value="1"/>
</dbReference>
<evidence type="ECO:0000313" key="10">
    <source>
        <dbReference type="Proteomes" id="UP000094056"/>
    </source>
</evidence>
<dbReference type="Pfam" id="PF07963">
    <property type="entry name" value="N_methyl"/>
    <property type="match status" value="1"/>
</dbReference>
<evidence type="ECO:0000256" key="2">
    <source>
        <dbReference type="ARBA" id="ARBA00022481"/>
    </source>
</evidence>
<evidence type="ECO:0000313" key="9">
    <source>
        <dbReference type="EMBL" id="ODS32403.1"/>
    </source>
</evidence>
<evidence type="ECO:0000256" key="7">
    <source>
        <dbReference type="SAM" id="Phobius"/>
    </source>
</evidence>
<dbReference type="InterPro" id="IPR045584">
    <property type="entry name" value="Pilin-like"/>
</dbReference>
<evidence type="ECO:0000259" key="8">
    <source>
        <dbReference type="Pfam" id="PF08334"/>
    </source>
</evidence>
<feature type="transmembrane region" description="Helical" evidence="7">
    <location>
        <begin position="20"/>
        <end position="40"/>
    </location>
</feature>
<gene>
    <name evidence="9" type="ORF">SCARUB_02470</name>
</gene>
<evidence type="ECO:0000256" key="1">
    <source>
        <dbReference type="ARBA" id="ARBA00004167"/>
    </source>
</evidence>
<feature type="domain" description="Type II secretion system protein GspG C-terminal" evidence="8">
    <location>
        <begin position="42"/>
        <end position="154"/>
    </location>
</feature>
<dbReference type="GO" id="GO:0016020">
    <property type="term" value="C:membrane"/>
    <property type="evidence" value="ECO:0007669"/>
    <property type="project" value="UniProtKB-SubCell"/>
</dbReference>
<comment type="subcellular location">
    <subcellularLocation>
        <location evidence="1">Membrane</location>
        <topology evidence="1">Single-pass membrane protein</topology>
    </subcellularLocation>
</comment>
<dbReference type="AlphaFoldDB" id="A0A1E3X9X2"/>
<proteinExistence type="predicted"/>
<feature type="region of interest" description="Disordered" evidence="6">
    <location>
        <begin position="134"/>
        <end position="156"/>
    </location>
</feature>
<accession>A0A1E3X9X2</accession>
<dbReference type="PANTHER" id="PTHR30093">
    <property type="entry name" value="GENERAL SECRETION PATHWAY PROTEIN G"/>
    <property type="match status" value="1"/>
</dbReference>
<keyword evidence="3 7" id="KW-0812">Transmembrane</keyword>
<evidence type="ECO:0000256" key="5">
    <source>
        <dbReference type="ARBA" id="ARBA00023136"/>
    </source>
</evidence>
<dbReference type="InterPro" id="IPR013545">
    <property type="entry name" value="T2SS_protein-GspG_C"/>
</dbReference>
<dbReference type="InterPro" id="IPR012902">
    <property type="entry name" value="N_methyl_site"/>
</dbReference>
<keyword evidence="5 7" id="KW-0472">Membrane</keyword>
<dbReference type="PRINTS" id="PR00813">
    <property type="entry name" value="BCTERIALGSPG"/>
</dbReference>
<protein>
    <submittedName>
        <fullName evidence="9">Secretory pathway protein</fullName>
    </submittedName>
</protein>
<dbReference type="Proteomes" id="UP000094056">
    <property type="component" value="Unassembled WGS sequence"/>
</dbReference>
<evidence type="ECO:0000256" key="4">
    <source>
        <dbReference type="ARBA" id="ARBA00022989"/>
    </source>
</evidence>
<dbReference type="PANTHER" id="PTHR30093:SF44">
    <property type="entry name" value="TYPE II SECRETION SYSTEM CORE PROTEIN G"/>
    <property type="match status" value="1"/>
</dbReference>
<dbReference type="GO" id="GO:0015627">
    <property type="term" value="C:type II protein secretion system complex"/>
    <property type="evidence" value="ECO:0007669"/>
    <property type="project" value="InterPro"/>
</dbReference>
<reference evidence="9 10" key="1">
    <citation type="submission" date="2016-07" db="EMBL/GenBank/DDBJ databases">
        <title>Draft genome of Scalindua rubra, obtained from a brine-seawater interface in the Red Sea, sheds light on salt adaptation in anammox bacteria.</title>
        <authorList>
            <person name="Speth D.R."/>
            <person name="Lagkouvardos I."/>
            <person name="Wang Y."/>
            <person name="Qian P.-Y."/>
            <person name="Dutilh B.E."/>
            <person name="Jetten M.S."/>
        </authorList>
    </citation>
    <scope>NUCLEOTIDE SEQUENCE [LARGE SCALE GENOMIC DNA]</scope>
    <source>
        <strain evidence="9">BSI-1</strain>
    </source>
</reference>
<dbReference type="SUPFAM" id="SSF54523">
    <property type="entry name" value="Pili subunits"/>
    <property type="match status" value="1"/>
</dbReference>
<dbReference type="InterPro" id="IPR000983">
    <property type="entry name" value="Bac_GSPG_pilin"/>
</dbReference>
<keyword evidence="4 7" id="KW-1133">Transmembrane helix</keyword>
<keyword evidence="2" id="KW-0488">Methylation</keyword>
<sequence>MKFLAILKMSQRGFTLTELLVVIGIIIIIAASVLTVIPGLREKTQTKATKAFMERLEIAIEQYYNDNRAYPPTGVTSLKTAIQPSDPTTKRYIEFDDVETSGNNIIDEWGNPFVYVSSTDASPNYNTTTYDLYSTGPDGITSTSGGDADDINNWSQ</sequence>
<dbReference type="Gene3D" id="3.30.700.10">
    <property type="entry name" value="Glycoprotein, Type 4 Pilin"/>
    <property type="match status" value="1"/>
</dbReference>
<evidence type="ECO:0000256" key="6">
    <source>
        <dbReference type="SAM" id="MobiDB-lite"/>
    </source>
</evidence>
<dbReference type="GO" id="GO:0015628">
    <property type="term" value="P:protein secretion by the type II secretion system"/>
    <property type="evidence" value="ECO:0007669"/>
    <property type="project" value="InterPro"/>
</dbReference>
<organism evidence="9 10">
    <name type="scientific">Candidatus Scalindua rubra</name>
    <dbReference type="NCBI Taxonomy" id="1872076"/>
    <lineage>
        <taxon>Bacteria</taxon>
        <taxon>Pseudomonadati</taxon>
        <taxon>Planctomycetota</taxon>
        <taxon>Candidatus Brocadiia</taxon>
        <taxon>Candidatus Brocadiales</taxon>
        <taxon>Candidatus Scalinduaceae</taxon>
        <taxon>Candidatus Scalindua</taxon>
    </lineage>
</organism>
<name>A0A1E3X9X2_9BACT</name>
<evidence type="ECO:0000256" key="3">
    <source>
        <dbReference type="ARBA" id="ARBA00022692"/>
    </source>
</evidence>
<comment type="caution">
    <text evidence="9">The sequence shown here is derived from an EMBL/GenBank/DDBJ whole genome shotgun (WGS) entry which is preliminary data.</text>
</comment>